<proteinExistence type="predicted"/>
<dbReference type="Proteomes" id="UP000271098">
    <property type="component" value="Unassembled WGS sequence"/>
</dbReference>
<reference evidence="4" key="1">
    <citation type="submission" date="2016-06" db="UniProtKB">
        <authorList>
            <consortium name="WormBaseParasite"/>
        </authorList>
    </citation>
    <scope>IDENTIFICATION</scope>
</reference>
<evidence type="ECO:0000313" key="3">
    <source>
        <dbReference type="Proteomes" id="UP000271098"/>
    </source>
</evidence>
<gene>
    <name evidence="2" type="ORF">GPUH_LOCUS6626</name>
</gene>
<feature type="compositionally biased region" description="Acidic residues" evidence="1">
    <location>
        <begin position="1"/>
        <end position="21"/>
    </location>
</feature>
<keyword evidence="3" id="KW-1185">Reference proteome</keyword>
<reference evidence="2 3" key="2">
    <citation type="submission" date="2018-11" db="EMBL/GenBank/DDBJ databases">
        <authorList>
            <consortium name="Pathogen Informatics"/>
        </authorList>
    </citation>
    <scope>NUCLEOTIDE SEQUENCE [LARGE SCALE GENOMIC DNA]</scope>
</reference>
<evidence type="ECO:0000256" key="1">
    <source>
        <dbReference type="SAM" id="MobiDB-lite"/>
    </source>
</evidence>
<dbReference type="WBParaSite" id="GPUH_0000663601-mRNA-1">
    <property type="protein sequence ID" value="GPUH_0000663601-mRNA-1"/>
    <property type="gene ID" value="GPUH_0000663601"/>
</dbReference>
<evidence type="ECO:0000313" key="4">
    <source>
        <dbReference type="WBParaSite" id="GPUH_0000663601-mRNA-1"/>
    </source>
</evidence>
<accession>A0A183DD36</accession>
<evidence type="ECO:0000313" key="2">
    <source>
        <dbReference type="EMBL" id="VDK55368.1"/>
    </source>
</evidence>
<organism evidence="4">
    <name type="scientific">Gongylonema pulchrum</name>
    <dbReference type="NCBI Taxonomy" id="637853"/>
    <lineage>
        <taxon>Eukaryota</taxon>
        <taxon>Metazoa</taxon>
        <taxon>Ecdysozoa</taxon>
        <taxon>Nematoda</taxon>
        <taxon>Chromadorea</taxon>
        <taxon>Rhabditida</taxon>
        <taxon>Spirurina</taxon>
        <taxon>Spiruromorpha</taxon>
        <taxon>Spiruroidea</taxon>
        <taxon>Gongylonematidae</taxon>
        <taxon>Gongylonema</taxon>
    </lineage>
</organism>
<dbReference type="EMBL" id="UYRT01015843">
    <property type="protein sequence ID" value="VDK55368.1"/>
    <property type="molecule type" value="Genomic_DNA"/>
</dbReference>
<feature type="region of interest" description="Disordered" evidence="1">
    <location>
        <begin position="1"/>
        <end position="24"/>
    </location>
</feature>
<protein>
    <submittedName>
        <fullName evidence="2 4">Uncharacterized protein</fullName>
    </submittedName>
</protein>
<sequence length="42" mass="4820">MIDNDGDDDDNNDDDDDDEIDQALMAHDTKLSHVKDQKINIF</sequence>
<name>A0A183DD36_9BILA</name>
<dbReference type="AlphaFoldDB" id="A0A183DD36"/>